<dbReference type="GO" id="GO:0006631">
    <property type="term" value="P:fatty acid metabolic process"/>
    <property type="evidence" value="ECO:0007669"/>
    <property type="project" value="UniProtKB-KW"/>
</dbReference>
<evidence type="ECO:0000259" key="12">
    <source>
        <dbReference type="Pfam" id="PF00487"/>
    </source>
</evidence>
<evidence type="ECO:0000313" key="13">
    <source>
        <dbReference type="EMBL" id="OKH21106.1"/>
    </source>
</evidence>
<feature type="transmembrane region" description="Helical" evidence="11">
    <location>
        <begin position="40"/>
        <end position="63"/>
    </location>
</feature>
<feature type="transmembrane region" description="Helical" evidence="11">
    <location>
        <begin position="103"/>
        <end position="123"/>
    </location>
</feature>
<dbReference type="PANTHER" id="PTHR11351:SF3">
    <property type="entry name" value="BLL4393 PROTEIN"/>
    <property type="match status" value="1"/>
</dbReference>
<evidence type="ECO:0000256" key="11">
    <source>
        <dbReference type="SAM" id="Phobius"/>
    </source>
</evidence>
<dbReference type="AlphaFoldDB" id="A0A1U7HBZ3"/>
<keyword evidence="7" id="KW-0560">Oxidoreductase</keyword>
<keyword evidence="6 11" id="KW-1133">Transmembrane helix</keyword>
<dbReference type="PRINTS" id="PR00075">
    <property type="entry name" value="FACDDSATRASE"/>
</dbReference>
<feature type="transmembrane region" description="Helical" evidence="11">
    <location>
        <begin position="69"/>
        <end position="91"/>
    </location>
</feature>
<dbReference type="GO" id="GO:0016717">
    <property type="term" value="F:oxidoreductase activity, acting on paired donors, with oxidation of a pair of donors resulting in the reduction of molecular oxygen to two molecules of water"/>
    <property type="evidence" value="ECO:0007669"/>
    <property type="project" value="InterPro"/>
</dbReference>
<dbReference type="Pfam" id="PF00487">
    <property type="entry name" value="FA_desaturase"/>
    <property type="match status" value="1"/>
</dbReference>
<feature type="domain" description="Fatty acid desaturase" evidence="12">
    <location>
        <begin position="71"/>
        <end position="292"/>
    </location>
</feature>
<comment type="caution">
    <text evidence="13">The sequence shown here is derived from an EMBL/GenBank/DDBJ whole genome shotgun (WGS) entry which is preliminary data.</text>
</comment>
<dbReference type="OrthoDB" id="19906at2"/>
<keyword evidence="9" id="KW-0443">Lipid metabolism</keyword>
<reference evidence="13 14" key="1">
    <citation type="submission" date="2016-11" db="EMBL/GenBank/DDBJ databases">
        <title>Draft Genome Sequences of Nine Cyanobacterial Strains from Diverse Habitats.</title>
        <authorList>
            <person name="Zhu T."/>
            <person name="Hou S."/>
            <person name="Lu X."/>
            <person name="Hess W.R."/>
        </authorList>
    </citation>
    <scope>NUCLEOTIDE SEQUENCE [LARGE SCALE GENOMIC DNA]</scope>
    <source>
        <strain evidence="13 14">NIES-593</strain>
    </source>
</reference>
<evidence type="ECO:0000256" key="7">
    <source>
        <dbReference type="ARBA" id="ARBA00023002"/>
    </source>
</evidence>
<sequence length="324" mass="36274">MEVQNLESTKARQAMGTKGLSSRDRVRVTNDYFQKIYRRLSLITVLIPFIGTVFAIALLWYVPIGAVEVGLLVGMYALTILGVEVGFHRLFSHRAFETTTPVRVALAILGSMAAQGGVTFWVAHHRCHHQYTDLPNDPHSPHLHGEGIRGRLRGLWHSHLGWVLKGEIPNSMLFAKDMLRDPAIAKVNQWQQYWVILGLVIPAVIDGLISRTWMGVLLGLLWGGLVRVFLGQQVINATNSLCHVYGSRPFKSGDRSTNNLWLAIPSFGQSLHNNHHAFPSSAIVGLKWWQIDPGNWVVWILKATGLAWNVKMPSESQMEAKRAV</sequence>
<dbReference type="InterPro" id="IPR015876">
    <property type="entry name" value="Acyl-CoA_DS"/>
</dbReference>
<evidence type="ECO:0000256" key="10">
    <source>
        <dbReference type="ARBA" id="ARBA00023136"/>
    </source>
</evidence>
<gene>
    <name evidence="13" type="ORF">NIES593_16915</name>
</gene>
<evidence type="ECO:0000256" key="8">
    <source>
        <dbReference type="ARBA" id="ARBA00023004"/>
    </source>
</evidence>
<dbReference type="STRING" id="1921803.NIES593_16915"/>
<name>A0A1U7HBZ3_9CYAN</name>
<keyword evidence="5" id="KW-0276">Fatty acid metabolism</keyword>
<evidence type="ECO:0000313" key="14">
    <source>
        <dbReference type="Proteomes" id="UP000186868"/>
    </source>
</evidence>
<evidence type="ECO:0000256" key="2">
    <source>
        <dbReference type="ARBA" id="ARBA00004141"/>
    </source>
</evidence>
<evidence type="ECO:0000256" key="5">
    <source>
        <dbReference type="ARBA" id="ARBA00022832"/>
    </source>
</evidence>
<feature type="transmembrane region" description="Helical" evidence="11">
    <location>
        <begin position="216"/>
        <end position="235"/>
    </location>
</feature>
<comment type="similarity">
    <text evidence="3">Belongs to the fatty acid desaturase type 2 family.</text>
</comment>
<comment type="cofactor">
    <cofactor evidence="1">
        <name>Fe(2+)</name>
        <dbReference type="ChEBI" id="CHEBI:29033"/>
    </cofactor>
</comment>
<dbReference type="PANTHER" id="PTHR11351">
    <property type="entry name" value="ACYL-COA DESATURASE"/>
    <property type="match status" value="1"/>
</dbReference>
<dbReference type="GO" id="GO:0016020">
    <property type="term" value="C:membrane"/>
    <property type="evidence" value="ECO:0007669"/>
    <property type="project" value="UniProtKB-SubCell"/>
</dbReference>
<evidence type="ECO:0000256" key="1">
    <source>
        <dbReference type="ARBA" id="ARBA00001954"/>
    </source>
</evidence>
<keyword evidence="4 11" id="KW-0812">Transmembrane</keyword>
<dbReference type="InterPro" id="IPR005804">
    <property type="entry name" value="FA_desaturase_dom"/>
</dbReference>
<evidence type="ECO:0000256" key="3">
    <source>
        <dbReference type="ARBA" id="ARBA00008749"/>
    </source>
</evidence>
<evidence type="ECO:0000256" key="6">
    <source>
        <dbReference type="ARBA" id="ARBA00022989"/>
    </source>
</evidence>
<dbReference type="RefSeq" id="WP_073600704.1">
    <property type="nucleotide sequence ID" value="NZ_MRCB01000023.1"/>
</dbReference>
<keyword evidence="8" id="KW-0408">Iron</keyword>
<evidence type="ECO:0000256" key="4">
    <source>
        <dbReference type="ARBA" id="ARBA00022692"/>
    </source>
</evidence>
<dbReference type="EMBL" id="MRCB01000023">
    <property type="protein sequence ID" value="OKH21106.1"/>
    <property type="molecule type" value="Genomic_DNA"/>
</dbReference>
<dbReference type="Proteomes" id="UP000186868">
    <property type="component" value="Unassembled WGS sequence"/>
</dbReference>
<evidence type="ECO:0000256" key="9">
    <source>
        <dbReference type="ARBA" id="ARBA00023098"/>
    </source>
</evidence>
<protein>
    <submittedName>
        <fullName evidence="13">Acyl-CoA desaturase</fullName>
    </submittedName>
</protein>
<keyword evidence="10 11" id="KW-0472">Membrane</keyword>
<keyword evidence="14" id="KW-1185">Reference proteome</keyword>
<accession>A0A1U7HBZ3</accession>
<organism evidence="13 14">
    <name type="scientific">Hydrococcus rivularis NIES-593</name>
    <dbReference type="NCBI Taxonomy" id="1921803"/>
    <lineage>
        <taxon>Bacteria</taxon>
        <taxon>Bacillati</taxon>
        <taxon>Cyanobacteriota</taxon>
        <taxon>Cyanophyceae</taxon>
        <taxon>Pleurocapsales</taxon>
        <taxon>Hydrococcaceae</taxon>
        <taxon>Hydrococcus</taxon>
    </lineage>
</organism>
<proteinExistence type="inferred from homology"/>
<comment type="subcellular location">
    <subcellularLocation>
        <location evidence="2">Membrane</location>
        <topology evidence="2">Multi-pass membrane protein</topology>
    </subcellularLocation>
</comment>
<dbReference type="CDD" id="cd03505">
    <property type="entry name" value="Delta9-FADS-like"/>
    <property type="match status" value="1"/>
</dbReference>